<feature type="region of interest" description="Disordered" evidence="1">
    <location>
        <begin position="122"/>
        <end position="185"/>
    </location>
</feature>
<organism evidence="2 3">
    <name type="scientific">Eragrostis curvula</name>
    <name type="common">weeping love grass</name>
    <dbReference type="NCBI Taxonomy" id="38414"/>
    <lineage>
        <taxon>Eukaryota</taxon>
        <taxon>Viridiplantae</taxon>
        <taxon>Streptophyta</taxon>
        <taxon>Embryophyta</taxon>
        <taxon>Tracheophyta</taxon>
        <taxon>Spermatophyta</taxon>
        <taxon>Magnoliopsida</taxon>
        <taxon>Liliopsida</taxon>
        <taxon>Poales</taxon>
        <taxon>Poaceae</taxon>
        <taxon>PACMAD clade</taxon>
        <taxon>Chloridoideae</taxon>
        <taxon>Eragrostideae</taxon>
        <taxon>Eragrostidinae</taxon>
        <taxon>Eragrostis</taxon>
    </lineage>
</organism>
<keyword evidence="3" id="KW-1185">Reference proteome</keyword>
<feature type="compositionally biased region" description="Basic residues" evidence="1">
    <location>
        <begin position="162"/>
        <end position="184"/>
    </location>
</feature>
<dbReference type="OrthoDB" id="1104553at2759"/>
<dbReference type="AlphaFoldDB" id="A0A5J9VQ29"/>
<dbReference type="InterPro" id="IPR044678">
    <property type="entry name" value="COR27/28"/>
</dbReference>
<feature type="compositionally biased region" description="Basic and acidic residues" evidence="1">
    <location>
        <begin position="122"/>
        <end position="131"/>
    </location>
</feature>
<reference evidence="2 3" key="1">
    <citation type="journal article" date="2019" name="Sci. Rep.">
        <title>A high-quality genome of Eragrostis curvula grass provides insights into Poaceae evolution and supports new strategies to enhance forage quality.</title>
        <authorList>
            <person name="Carballo J."/>
            <person name="Santos B.A.C.M."/>
            <person name="Zappacosta D."/>
            <person name="Garbus I."/>
            <person name="Selva J.P."/>
            <person name="Gallo C.A."/>
            <person name="Diaz A."/>
            <person name="Albertini E."/>
            <person name="Caccamo M."/>
            <person name="Echenique V."/>
        </authorList>
    </citation>
    <scope>NUCLEOTIDE SEQUENCE [LARGE SCALE GENOMIC DNA]</scope>
    <source>
        <strain evidence="3">cv. Victoria</strain>
        <tissue evidence="2">Leaf</tissue>
    </source>
</reference>
<feature type="non-terminal residue" evidence="2">
    <location>
        <position position="1"/>
    </location>
</feature>
<evidence type="ECO:0000256" key="1">
    <source>
        <dbReference type="SAM" id="MobiDB-lite"/>
    </source>
</evidence>
<dbReference type="EMBL" id="RWGY01000007">
    <property type="protein sequence ID" value="TVU37898.1"/>
    <property type="molecule type" value="Genomic_DNA"/>
</dbReference>
<dbReference type="PANTHER" id="PTHR33676">
    <property type="entry name" value="COLD REGULATED PROTEIN 27"/>
    <property type="match status" value="1"/>
</dbReference>
<name>A0A5J9VQ29_9POAL</name>
<dbReference type="Gramene" id="TVU37898">
    <property type="protein sequence ID" value="TVU37898"/>
    <property type="gene ID" value="EJB05_11241"/>
</dbReference>
<proteinExistence type="predicted"/>
<dbReference type="PANTHER" id="PTHR33676:SF11">
    <property type="entry name" value="OS07G0618700 PROTEIN"/>
    <property type="match status" value="1"/>
</dbReference>
<dbReference type="GO" id="GO:0042752">
    <property type="term" value="P:regulation of circadian rhythm"/>
    <property type="evidence" value="ECO:0007669"/>
    <property type="project" value="InterPro"/>
</dbReference>
<comment type="caution">
    <text evidence="2">The sequence shown here is derived from an EMBL/GenBank/DDBJ whole genome shotgun (WGS) entry which is preliminary data.</text>
</comment>
<feature type="compositionally biased region" description="Polar residues" evidence="1">
    <location>
        <begin position="134"/>
        <end position="161"/>
    </location>
</feature>
<evidence type="ECO:0000313" key="3">
    <source>
        <dbReference type="Proteomes" id="UP000324897"/>
    </source>
</evidence>
<protein>
    <submittedName>
        <fullName evidence="2">Uncharacterized protein</fullName>
    </submittedName>
</protein>
<dbReference type="Proteomes" id="UP000324897">
    <property type="component" value="Chromosome 4"/>
</dbReference>
<sequence>MKPQLPRKMRAERAAARQDVVVCFPMARQREKDVLVVCSSTGWTDEKHMLYLRLLEESFVSQLHAGECSYKAFDCSPRSFRRIESAKQIVRYEYADQGGLEIGEDAQAKSCVKVERVESPCGSQKDERVLSMDDNASTSDPVDEATPQTRATSSGQSSKCNSGKHRHSPSRSRGRLFHPQKRNSSKWAALMQMTKTVITMMAPKRCMLDYQMEKPGLSPARVVKQKDNSGSTNYSLKLTFT</sequence>
<dbReference type="GO" id="GO:0009409">
    <property type="term" value="P:response to cold"/>
    <property type="evidence" value="ECO:0007669"/>
    <property type="project" value="InterPro"/>
</dbReference>
<evidence type="ECO:0000313" key="2">
    <source>
        <dbReference type="EMBL" id="TVU37898.1"/>
    </source>
</evidence>
<accession>A0A5J9VQ29</accession>
<gene>
    <name evidence="2" type="ORF">EJB05_11241</name>
</gene>